<feature type="transmembrane region" description="Helical" evidence="1">
    <location>
        <begin position="128"/>
        <end position="152"/>
    </location>
</feature>
<dbReference type="GO" id="GO:0016020">
    <property type="term" value="C:membrane"/>
    <property type="evidence" value="ECO:0007669"/>
    <property type="project" value="TreeGrafter"/>
</dbReference>
<keyword evidence="1" id="KW-1133">Transmembrane helix</keyword>
<keyword evidence="1" id="KW-0472">Membrane</keyword>
<gene>
    <name evidence="3" type="ORF">G2W53_023816</name>
</gene>
<evidence type="ECO:0000256" key="1">
    <source>
        <dbReference type="SAM" id="Phobius"/>
    </source>
</evidence>
<dbReference type="Pfam" id="PF13962">
    <property type="entry name" value="PGG"/>
    <property type="match status" value="1"/>
</dbReference>
<feature type="domain" description="PGG" evidence="2">
    <location>
        <begin position="77"/>
        <end position="112"/>
    </location>
</feature>
<protein>
    <submittedName>
        <fullName evidence="3">Ankyrin repeat-containing protein</fullName>
    </submittedName>
</protein>
<name>A0A834WGD8_9FABA</name>
<reference evidence="3" key="1">
    <citation type="submission" date="2020-09" db="EMBL/GenBank/DDBJ databases">
        <title>Genome-Enabled Discovery of Anthraquinone Biosynthesis in Senna tora.</title>
        <authorList>
            <person name="Kang S.-H."/>
            <person name="Pandey R.P."/>
            <person name="Lee C.-M."/>
            <person name="Sim J.-S."/>
            <person name="Jeong J.-T."/>
            <person name="Choi B.-S."/>
            <person name="Jung M."/>
            <person name="Ginzburg D."/>
            <person name="Zhao K."/>
            <person name="Won S.Y."/>
            <person name="Oh T.-J."/>
            <person name="Yu Y."/>
            <person name="Kim N.-H."/>
            <person name="Lee O.R."/>
            <person name="Lee T.-H."/>
            <person name="Bashyal P."/>
            <person name="Kim T.-S."/>
            <person name="Lee W.-H."/>
            <person name="Kawkins C."/>
            <person name="Kim C.-K."/>
            <person name="Kim J.S."/>
            <person name="Ahn B.O."/>
            <person name="Rhee S.Y."/>
            <person name="Sohng J.K."/>
        </authorList>
    </citation>
    <scope>NUCLEOTIDE SEQUENCE</scope>
    <source>
        <tissue evidence="3">Leaf</tissue>
    </source>
</reference>
<evidence type="ECO:0000313" key="4">
    <source>
        <dbReference type="Proteomes" id="UP000634136"/>
    </source>
</evidence>
<dbReference type="PANTHER" id="PTHR24177:SF103">
    <property type="entry name" value="PGG DOMAIN-CONTAINING PROTEIN"/>
    <property type="match status" value="1"/>
</dbReference>
<keyword evidence="4" id="KW-1185">Reference proteome</keyword>
<evidence type="ECO:0000313" key="3">
    <source>
        <dbReference type="EMBL" id="KAF7818361.1"/>
    </source>
</evidence>
<evidence type="ECO:0000259" key="2">
    <source>
        <dbReference type="Pfam" id="PF13962"/>
    </source>
</evidence>
<proteinExistence type="predicted"/>
<dbReference type="PANTHER" id="PTHR24177">
    <property type="entry name" value="CASKIN"/>
    <property type="match status" value="1"/>
</dbReference>
<dbReference type="InterPro" id="IPR026961">
    <property type="entry name" value="PGG_dom"/>
</dbReference>
<dbReference type="OrthoDB" id="1426911at2759"/>
<dbReference type="AlphaFoldDB" id="A0A834WGD8"/>
<accession>A0A834WGD8</accession>
<comment type="caution">
    <text evidence="3">The sequence shown here is derived from an EMBL/GenBank/DDBJ whole genome shotgun (WGS) entry which is preliminary data.</text>
</comment>
<keyword evidence="1" id="KW-0812">Transmembrane</keyword>
<dbReference type="Proteomes" id="UP000634136">
    <property type="component" value="Unassembled WGS sequence"/>
</dbReference>
<organism evidence="3 4">
    <name type="scientific">Senna tora</name>
    <dbReference type="NCBI Taxonomy" id="362788"/>
    <lineage>
        <taxon>Eukaryota</taxon>
        <taxon>Viridiplantae</taxon>
        <taxon>Streptophyta</taxon>
        <taxon>Embryophyta</taxon>
        <taxon>Tracheophyta</taxon>
        <taxon>Spermatophyta</taxon>
        <taxon>Magnoliopsida</taxon>
        <taxon>eudicotyledons</taxon>
        <taxon>Gunneridae</taxon>
        <taxon>Pentapetalae</taxon>
        <taxon>rosids</taxon>
        <taxon>fabids</taxon>
        <taxon>Fabales</taxon>
        <taxon>Fabaceae</taxon>
        <taxon>Caesalpinioideae</taxon>
        <taxon>Cassia clade</taxon>
        <taxon>Senna</taxon>
    </lineage>
</organism>
<feature type="transmembrane region" description="Helical" evidence="1">
    <location>
        <begin position="88"/>
        <end position="108"/>
    </location>
</feature>
<sequence length="206" mass="23142">MEEPGSRRRQRRQHYTPLGSKAIQVQTLAYPRSCNANAQYIRELMPAYVLFQNNKENKTPAEIFVQDHEKLVQEGAEWLKSTSESCSVVAALIAGVAFATTSAIPGAILTSRQQPRDFRRDLPLKLLIGLSSLFLAIASMLGSFSSSFFFLLKDRFHQVVLPLYAATCIPITFYAIAQLPLYADLLRAIFRTTPQSSNRESEKLIL</sequence>
<dbReference type="EMBL" id="JAAIUW010000008">
    <property type="protein sequence ID" value="KAF7818361.1"/>
    <property type="molecule type" value="Genomic_DNA"/>
</dbReference>
<feature type="transmembrane region" description="Helical" evidence="1">
    <location>
        <begin position="159"/>
        <end position="177"/>
    </location>
</feature>